<keyword evidence="2" id="KW-1185">Reference proteome</keyword>
<comment type="caution">
    <text evidence="1">The sequence shown here is derived from an EMBL/GenBank/DDBJ whole genome shotgun (WGS) entry which is preliminary data.</text>
</comment>
<sequence length="130" mass="14912">MFILGYQWVNSERRDKNAETAVYARFTGTRLYYALDFQKLNEGAYSVTPSFLQVMVGSGDQNFESWMRSIGKHTETSHWVRFNVPISHRITGGMRLRISIIIQKLELVLGQGSAYLCEIYASKLTTSFKS</sequence>
<evidence type="ECO:0008006" key="3">
    <source>
        <dbReference type="Google" id="ProtNLM"/>
    </source>
</evidence>
<gene>
    <name evidence="1" type="ORF">HID58_081786</name>
</gene>
<accession>A0ABQ7Y8P5</accession>
<evidence type="ECO:0000313" key="1">
    <source>
        <dbReference type="EMBL" id="KAH0864575.1"/>
    </source>
</evidence>
<dbReference type="EMBL" id="JAGKQM010000018">
    <property type="protein sequence ID" value="KAH0864575.1"/>
    <property type="molecule type" value="Genomic_DNA"/>
</dbReference>
<reference evidence="1 2" key="1">
    <citation type="submission" date="2021-05" db="EMBL/GenBank/DDBJ databases">
        <title>Genome Assembly of Synthetic Allotetraploid Brassica napus Reveals Homoeologous Exchanges between Subgenomes.</title>
        <authorList>
            <person name="Davis J.T."/>
        </authorList>
    </citation>
    <scope>NUCLEOTIDE SEQUENCE [LARGE SCALE GENOMIC DNA]</scope>
    <source>
        <strain evidence="2">cv. Da-Ae</strain>
        <tissue evidence="1">Seedling</tissue>
    </source>
</reference>
<protein>
    <recommendedName>
        <fullName evidence="3">F5/8 type C domain-containing protein</fullName>
    </recommendedName>
</protein>
<organism evidence="1 2">
    <name type="scientific">Brassica napus</name>
    <name type="common">Rape</name>
    <dbReference type="NCBI Taxonomy" id="3708"/>
    <lineage>
        <taxon>Eukaryota</taxon>
        <taxon>Viridiplantae</taxon>
        <taxon>Streptophyta</taxon>
        <taxon>Embryophyta</taxon>
        <taxon>Tracheophyta</taxon>
        <taxon>Spermatophyta</taxon>
        <taxon>Magnoliopsida</taxon>
        <taxon>eudicotyledons</taxon>
        <taxon>Gunneridae</taxon>
        <taxon>Pentapetalae</taxon>
        <taxon>rosids</taxon>
        <taxon>malvids</taxon>
        <taxon>Brassicales</taxon>
        <taxon>Brassicaceae</taxon>
        <taxon>Brassiceae</taxon>
        <taxon>Brassica</taxon>
    </lineage>
</organism>
<dbReference type="Proteomes" id="UP000824890">
    <property type="component" value="Unassembled WGS sequence"/>
</dbReference>
<evidence type="ECO:0000313" key="2">
    <source>
        <dbReference type="Proteomes" id="UP000824890"/>
    </source>
</evidence>
<proteinExistence type="predicted"/>
<name>A0ABQ7Y8P5_BRANA</name>